<keyword evidence="1" id="KW-1133">Transmembrane helix</keyword>
<evidence type="ECO:0000313" key="2">
    <source>
        <dbReference type="EMBL" id="SDW51611.1"/>
    </source>
</evidence>
<feature type="transmembrane region" description="Helical" evidence="1">
    <location>
        <begin position="41"/>
        <end position="58"/>
    </location>
</feature>
<name>A0A1H2U668_9FLAO</name>
<dbReference type="Proteomes" id="UP000198569">
    <property type="component" value="Unassembled WGS sequence"/>
</dbReference>
<evidence type="ECO:0000313" key="3">
    <source>
        <dbReference type="Proteomes" id="UP000198569"/>
    </source>
</evidence>
<organism evidence="2 3">
    <name type="scientific">Flavobacterium degerlachei</name>
    <dbReference type="NCBI Taxonomy" id="229203"/>
    <lineage>
        <taxon>Bacteria</taxon>
        <taxon>Pseudomonadati</taxon>
        <taxon>Bacteroidota</taxon>
        <taxon>Flavobacteriia</taxon>
        <taxon>Flavobacteriales</taxon>
        <taxon>Flavobacteriaceae</taxon>
        <taxon>Flavobacterium</taxon>
    </lineage>
</organism>
<dbReference type="AlphaFoldDB" id="A0A1H2U668"/>
<dbReference type="EMBL" id="FNMV01000003">
    <property type="protein sequence ID" value="SDW51611.1"/>
    <property type="molecule type" value="Genomic_DNA"/>
</dbReference>
<gene>
    <name evidence="2" type="ORF">SAMN05444338_10399</name>
</gene>
<dbReference type="OrthoDB" id="1367242at2"/>
<evidence type="ECO:0000256" key="1">
    <source>
        <dbReference type="SAM" id="Phobius"/>
    </source>
</evidence>
<keyword evidence="1" id="KW-0472">Membrane</keyword>
<protein>
    <submittedName>
        <fullName evidence="2">Uncharacterized protein</fullName>
    </submittedName>
</protein>
<sequence length="69" mass="8338">MKMHKNVYLVFAIVFLLSFIDSLFDAEATHELLFWEVNIWVYRFFRLAIAVLFMKSYMDIRNAEKIAKE</sequence>
<accession>A0A1H2U668</accession>
<proteinExistence type="predicted"/>
<dbReference type="STRING" id="229203.SAMN05444338_10399"/>
<reference evidence="3" key="1">
    <citation type="submission" date="2016-10" db="EMBL/GenBank/DDBJ databases">
        <authorList>
            <person name="Varghese N."/>
            <person name="Submissions S."/>
        </authorList>
    </citation>
    <scope>NUCLEOTIDE SEQUENCE [LARGE SCALE GENOMIC DNA]</scope>
    <source>
        <strain evidence="3">DSM 15718</strain>
    </source>
</reference>
<dbReference type="RefSeq" id="WP_139262268.1">
    <property type="nucleotide sequence ID" value="NZ_FNMV01000003.1"/>
</dbReference>
<keyword evidence="1" id="KW-0812">Transmembrane</keyword>
<keyword evidence="3" id="KW-1185">Reference proteome</keyword>